<dbReference type="EMBL" id="VSSQ01072821">
    <property type="protein sequence ID" value="MPN24102.1"/>
    <property type="molecule type" value="Genomic_DNA"/>
</dbReference>
<sequence>MQQLVEHAAVVEKDNVKEQAKRGCTDDDRKEIQRSKELRADLDAVYDEREHERGTHLKHQRKDHEQQRIFHRRTHAWVLPEFHIVGKPRLIDTRRLGAEAGDR</sequence>
<accession>A0A645GDL5</accession>
<dbReference type="AlphaFoldDB" id="A0A645GDL5"/>
<feature type="region of interest" description="Disordered" evidence="1">
    <location>
        <begin position="47"/>
        <end position="67"/>
    </location>
</feature>
<evidence type="ECO:0000256" key="1">
    <source>
        <dbReference type="SAM" id="MobiDB-lite"/>
    </source>
</evidence>
<evidence type="ECO:0000313" key="2">
    <source>
        <dbReference type="EMBL" id="MPN24102.1"/>
    </source>
</evidence>
<reference evidence="2" key="1">
    <citation type="submission" date="2019-08" db="EMBL/GenBank/DDBJ databases">
        <authorList>
            <person name="Kucharzyk K."/>
            <person name="Murdoch R.W."/>
            <person name="Higgins S."/>
            <person name="Loffler F."/>
        </authorList>
    </citation>
    <scope>NUCLEOTIDE SEQUENCE</scope>
</reference>
<comment type="caution">
    <text evidence="2">The sequence shown here is derived from an EMBL/GenBank/DDBJ whole genome shotgun (WGS) entry which is preliminary data.</text>
</comment>
<gene>
    <name evidence="2" type="ORF">SDC9_171496</name>
</gene>
<name>A0A645GDL5_9ZZZZ</name>
<organism evidence="2">
    <name type="scientific">bioreactor metagenome</name>
    <dbReference type="NCBI Taxonomy" id="1076179"/>
    <lineage>
        <taxon>unclassified sequences</taxon>
        <taxon>metagenomes</taxon>
        <taxon>ecological metagenomes</taxon>
    </lineage>
</organism>
<protein>
    <submittedName>
        <fullName evidence="2">Uncharacterized protein</fullName>
    </submittedName>
</protein>
<proteinExistence type="predicted"/>